<dbReference type="AlphaFoldDB" id="A0A1G7FL10"/>
<accession>A0A1G7FL10</accession>
<evidence type="ECO:0000313" key="9">
    <source>
        <dbReference type="EMBL" id="SDE76563.1"/>
    </source>
</evidence>
<evidence type="ECO:0000256" key="2">
    <source>
        <dbReference type="ARBA" id="ARBA00022475"/>
    </source>
</evidence>
<feature type="transmembrane region" description="Helical" evidence="8">
    <location>
        <begin position="6"/>
        <end position="25"/>
    </location>
</feature>
<evidence type="ECO:0000256" key="8">
    <source>
        <dbReference type="SAM" id="Phobius"/>
    </source>
</evidence>
<keyword evidence="5 8" id="KW-1133">Transmembrane helix</keyword>
<feature type="transmembrane region" description="Helical" evidence="8">
    <location>
        <begin position="212"/>
        <end position="230"/>
    </location>
</feature>
<dbReference type="GO" id="GO:0071555">
    <property type="term" value="P:cell wall organization"/>
    <property type="evidence" value="ECO:0007669"/>
    <property type="project" value="TreeGrafter"/>
</dbReference>
<keyword evidence="2" id="KW-1003">Cell membrane</keyword>
<dbReference type="PANTHER" id="PTHR22926:SF3">
    <property type="entry name" value="UNDECAPRENYL-PHOSPHATE ALPHA-N-ACETYLGLUCOSAMINYL 1-PHOSPHATE TRANSFERASE"/>
    <property type="match status" value="1"/>
</dbReference>
<organism evidence="9 10">
    <name type="scientific">Streptomyces griseoaurantiacus</name>
    <dbReference type="NCBI Taxonomy" id="68213"/>
    <lineage>
        <taxon>Bacteria</taxon>
        <taxon>Bacillati</taxon>
        <taxon>Actinomycetota</taxon>
        <taxon>Actinomycetes</taxon>
        <taxon>Kitasatosporales</taxon>
        <taxon>Streptomycetaceae</taxon>
        <taxon>Streptomyces</taxon>
        <taxon>Streptomyces aurantiacus group</taxon>
    </lineage>
</organism>
<gene>
    <name evidence="9" type="ORF">SAMN05216260_103430</name>
</gene>
<feature type="compositionally biased region" description="Low complexity" evidence="7">
    <location>
        <begin position="371"/>
        <end position="382"/>
    </location>
</feature>
<sequence length="382" mass="37307">MYSVLYGIVAATTAVLLAAALCALLRGPGLRAGVVVVGRRGRRVPVVGGLAVVGTVGAVIGAGEWSGAARLGGEVTRVLLAAAAVAATGFAEDLRPARPRPGGRWPRVARRTLRFGVPAAAAALVVPYDVLGVPAGLLAAGWIVLVAHGFVALDHADGVMGTAGVVMAFALGVCAVADVRDGLAALLCVLAAALTGFLMHNAAPARVTAGRGGALFTGFVPAAVAVLVLAGRGPGVGGSVLAALGAVPLVSVRLRWARGLRGTGVTPRGVAVVVAVLSAGAAVPAVLVFLEWAPPLAAWGAAATVAGAVVACGLVRRRVRRPAVGAGPGTRGGPAGAEECATFTRVPAPQRGRTGGPDRGAGAVGGGPGAVGSRPVARTPEG</sequence>
<evidence type="ECO:0000256" key="6">
    <source>
        <dbReference type="ARBA" id="ARBA00023136"/>
    </source>
</evidence>
<evidence type="ECO:0000256" key="7">
    <source>
        <dbReference type="SAM" id="MobiDB-lite"/>
    </source>
</evidence>
<evidence type="ECO:0000313" key="10">
    <source>
        <dbReference type="Proteomes" id="UP000198614"/>
    </source>
</evidence>
<evidence type="ECO:0000256" key="5">
    <source>
        <dbReference type="ARBA" id="ARBA00022989"/>
    </source>
</evidence>
<dbReference type="Proteomes" id="UP000198614">
    <property type="component" value="Unassembled WGS sequence"/>
</dbReference>
<dbReference type="GO" id="GO:0009103">
    <property type="term" value="P:lipopolysaccharide biosynthetic process"/>
    <property type="evidence" value="ECO:0007669"/>
    <property type="project" value="TreeGrafter"/>
</dbReference>
<proteinExistence type="predicted"/>
<feature type="transmembrane region" description="Helical" evidence="8">
    <location>
        <begin position="236"/>
        <end position="257"/>
    </location>
</feature>
<comment type="subcellular location">
    <subcellularLocation>
        <location evidence="1">Cell membrane</location>
        <topology evidence="1">Multi-pass membrane protein</topology>
    </subcellularLocation>
</comment>
<keyword evidence="3 9" id="KW-0808">Transferase</keyword>
<feature type="transmembrane region" description="Helical" evidence="8">
    <location>
        <begin position="183"/>
        <end position="200"/>
    </location>
</feature>
<dbReference type="GO" id="GO:0005886">
    <property type="term" value="C:plasma membrane"/>
    <property type="evidence" value="ECO:0007669"/>
    <property type="project" value="UniProtKB-SubCell"/>
</dbReference>
<reference evidence="9 10" key="1">
    <citation type="submission" date="2016-10" db="EMBL/GenBank/DDBJ databases">
        <authorList>
            <person name="de Groot N.N."/>
        </authorList>
    </citation>
    <scope>NUCLEOTIDE SEQUENCE [LARGE SCALE GENOMIC DNA]</scope>
    <source>
        <strain evidence="9 10">CGMCC 4.1859</strain>
    </source>
</reference>
<dbReference type="GO" id="GO:0016780">
    <property type="term" value="F:phosphotransferase activity, for other substituted phosphate groups"/>
    <property type="evidence" value="ECO:0007669"/>
    <property type="project" value="InterPro"/>
</dbReference>
<feature type="compositionally biased region" description="Gly residues" evidence="7">
    <location>
        <begin position="353"/>
        <end position="370"/>
    </location>
</feature>
<dbReference type="GO" id="GO:0044038">
    <property type="term" value="P:cell wall macromolecule biosynthetic process"/>
    <property type="evidence" value="ECO:0007669"/>
    <property type="project" value="TreeGrafter"/>
</dbReference>
<keyword evidence="4 8" id="KW-0812">Transmembrane</keyword>
<keyword evidence="6 8" id="KW-0472">Membrane</keyword>
<evidence type="ECO:0000256" key="4">
    <source>
        <dbReference type="ARBA" id="ARBA00022692"/>
    </source>
</evidence>
<dbReference type="EMBL" id="FNAX01000003">
    <property type="protein sequence ID" value="SDE76563.1"/>
    <property type="molecule type" value="Genomic_DNA"/>
</dbReference>
<feature type="transmembrane region" description="Helical" evidence="8">
    <location>
        <begin position="134"/>
        <end position="152"/>
    </location>
</feature>
<feature type="transmembrane region" description="Helical" evidence="8">
    <location>
        <begin position="46"/>
        <end position="63"/>
    </location>
</feature>
<evidence type="ECO:0000256" key="1">
    <source>
        <dbReference type="ARBA" id="ARBA00004651"/>
    </source>
</evidence>
<feature type="transmembrane region" description="Helical" evidence="8">
    <location>
        <begin position="159"/>
        <end position="177"/>
    </location>
</feature>
<dbReference type="Pfam" id="PF00953">
    <property type="entry name" value="Glycos_transf_4"/>
    <property type="match status" value="1"/>
</dbReference>
<feature type="transmembrane region" description="Helical" evidence="8">
    <location>
        <begin position="296"/>
        <end position="315"/>
    </location>
</feature>
<name>A0A1G7FL10_9ACTN</name>
<feature type="region of interest" description="Disordered" evidence="7">
    <location>
        <begin position="344"/>
        <end position="382"/>
    </location>
</feature>
<feature type="transmembrane region" description="Helical" evidence="8">
    <location>
        <begin position="269"/>
        <end position="290"/>
    </location>
</feature>
<dbReference type="PANTHER" id="PTHR22926">
    <property type="entry name" value="PHOSPHO-N-ACETYLMURAMOYL-PENTAPEPTIDE-TRANSFERASE"/>
    <property type="match status" value="1"/>
</dbReference>
<protein>
    <submittedName>
        <fullName evidence="9">UDP-GlcNAc:undecaprenyl-phosphate GlcNAc-1-phosphate transferase</fullName>
    </submittedName>
</protein>
<dbReference type="InterPro" id="IPR000715">
    <property type="entry name" value="Glycosyl_transferase_4"/>
</dbReference>
<evidence type="ECO:0000256" key="3">
    <source>
        <dbReference type="ARBA" id="ARBA00022679"/>
    </source>
</evidence>